<keyword evidence="2" id="KW-0540">Nuclease</keyword>
<dbReference type="PANTHER" id="PTHR35400:SF3">
    <property type="entry name" value="SLL1072 PROTEIN"/>
    <property type="match status" value="1"/>
</dbReference>
<dbReference type="CDD" id="cd06260">
    <property type="entry name" value="DUF820-like"/>
    <property type="match status" value="1"/>
</dbReference>
<dbReference type="EMBL" id="JAVRFI010000006">
    <property type="protein sequence ID" value="MDT0449778.1"/>
    <property type="molecule type" value="Genomic_DNA"/>
</dbReference>
<keyword evidence="2" id="KW-0378">Hydrolase</keyword>
<evidence type="ECO:0000259" key="1">
    <source>
        <dbReference type="Pfam" id="PF05685"/>
    </source>
</evidence>
<dbReference type="SUPFAM" id="SSF52980">
    <property type="entry name" value="Restriction endonuclease-like"/>
    <property type="match status" value="1"/>
</dbReference>
<dbReference type="InterPro" id="IPR011335">
    <property type="entry name" value="Restrct_endonuc-II-like"/>
</dbReference>
<keyword evidence="3" id="KW-1185">Reference proteome</keyword>
<dbReference type="GO" id="GO:0004519">
    <property type="term" value="F:endonuclease activity"/>
    <property type="evidence" value="ECO:0007669"/>
    <property type="project" value="UniProtKB-KW"/>
</dbReference>
<proteinExistence type="predicted"/>
<name>A0ABU2SLW2_9ACTN</name>
<dbReference type="InterPro" id="IPR012296">
    <property type="entry name" value="Nuclease_put_TT1808"/>
</dbReference>
<dbReference type="PANTHER" id="PTHR35400">
    <property type="entry name" value="SLR1083 PROTEIN"/>
    <property type="match status" value="1"/>
</dbReference>
<organism evidence="2 3">
    <name type="scientific">Streptomyces hesseae</name>
    <dbReference type="NCBI Taxonomy" id="3075519"/>
    <lineage>
        <taxon>Bacteria</taxon>
        <taxon>Bacillati</taxon>
        <taxon>Actinomycetota</taxon>
        <taxon>Actinomycetes</taxon>
        <taxon>Kitasatosporales</taxon>
        <taxon>Streptomycetaceae</taxon>
        <taxon>Streptomyces</taxon>
    </lineage>
</organism>
<evidence type="ECO:0000313" key="3">
    <source>
        <dbReference type="Proteomes" id="UP001180531"/>
    </source>
</evidence>
<keyword evidence="2" id="KW-0255">Endonuclease</keyword>
<dbReference type="RefSeq" id="WP_311610302.1">
    <property type="nucleotide sequence ID" value="NZ_JAVRFI010000006.1"/>
</dbReference>
<comment type="caution">
    <text evidence="2">The sequence shown here is derived from an EMBL/GenBank/DDBJ whole genome shotgun (WGS) entry which is preliminary data.</text>
</comment>
<dbReference type="Gene3D" id="3.90.1570.10">
    <property type="entry name" value="tt1808, chain A"/>
    <property type="match status" value="1"/>
</dbReference>
<dbReference type="InterPro" id="IPR008538">
    <property type="entry name" value="Uma2"/>
</dbReference>
<evidence type="ECO:0000313" key="2">
    <source>
        <dbReference type="EMBL" id="MDT0449778.1"/>
    </source>
</evidence>
<dbReference type="Pfam" id="PF05685">
    <property type="entry name" value="Uma2"/>
    <property type="match status" value="1"/>
</dbReference>
<reference evidence="2" key="1">
    <citation type="submission" date="2024-05" db="EMBL/GenBank/DDBJ databases">
        <title>30 novel species of actinomycetes from the DSMZ collection.</title>
        <authorList>
            <person name="Nouioui I."/>
        </authorList>
    </citation>
    <scope>NUCLEOTIDE SEQUENCE</scope>
    <source>
        <strain evidence="2">DSM 40473</strain>
    </source>
</reference>
<accession>A0ABU2SLW2</accession>
<feature type="domain" description="Putative restriction endonuclease" evidence="1">
    <location>
        <begin position="59"/>
        <end position="162"/>
    </location>
</feature>
<gene>
    <name evidence="2" type="ORF">RM609_11940</name>
</gene>
<sequence>MSWPLETLVSTFHNICKHQGGIKIDVVGDRIAISMRDGVQCQTDFDVQKAAIAAGLAHERVLSNVLIEFPGEAPRVPDVSILRDGRPEEPYSYKDLLAAVEIVSTKHDGYDFTLKREQYARSAVPAFLVIDPFRGECDLFTRPVDGRYAGHDLYTYGDVIHLKLADGGEVDIPTDTFDRRR</sequence>
<protein>
    <submittedName>
        <fullName evidence="2">Uma2 family endonuclease</fullName>
    </submittedName>
</protein>
<dbReference type="Proteomes" id="UP001180531">
    <property type="component" value="Unassembled WGS sequence"/>
</dbReference>